<dbReference type="EMBL" id="LAZR01008869">
    <property type="protein sequence ID" value="KKM76074.1"/>
    <property type="molecule type" value="Genomic_DNA"/>
</dbReference>
<reference evidence="1" key="1">
    <citation type="journal article" date="2015" name="Nature">
        <title>Complex archaea that bridge the gap between prokaryotes and eukaryotes.</title>
        <authorList>
            <person name="Spang A."/>
            <person name="Saw J.H."/>
            <person name="Jorgensen S.L."/>
            <person name="Zaremba-Niedzwiedzka K."/>
            <person name="Martijn J."/>
            <person name="Lind A.E."/>
            <person name="van Eijk R."/>
            <person name="Schleper C."/>
            <person name="Guy L."/>
            <person name="Ettema T.J."/>
        </authorList>
    </citation>
    <scope>NUCLEOTIDE SEQUENCE</scope>
</reference>
<gene>
    <name evidence="1" type="ORF">LCGC14_1383890</name>
</gene>
<proteinExistence type="predicted"/>
<organism evidence="1">
    <name type="scientific">marine sediment metagenome</name>
    <dbReference type="NCBI Taxonomy" id="412755"/>
    <lineage>
        <taxon>unclassified sequences</taxon>
        <taxon>metagenomes</taxon>
        <taxon>ecological metagenomes</taxon>
    </lineage>
</organism>
<name>A0A0F9K1Y0_9ZZZZ</name>
<dbReference type="AlphaFoldDB" id="A0A0F9K1Y0"/>
<protein>
    <submittedName>
        <fullName evidence="1">Uncharacterized protein</fullName>
    </submittedName>
</protein>
<sequence>MIDKIYEFVCDTCQAGCYHSYQFKEQAILDAKAVGIIITKSGKVYCDEECYKKRKNKKIPGK</sequence>
<comment type="caution">
    <text evidence="1">The sequence shown here is derived from an EMBL/GenBank/DDBJ whole genome shotgun (WGS) entry which is preliminary data.</text>
</comment>
<accession>A0A0F9K1Y0</accession>
<evidence type="ECO:0000313" key="1">
    <source>
        <dbReference type="EMBL" id="KKM76074.1"/>
    </source>
</evidence>